<evidence type="ECO:0000313" key="3">
    <source>
        <dbReference type="EMBL" id="TWF73741.1"/>
    </source>
</evidence>
<protein>
    <submittedName>
        <fullName evidence="3">Uncharacterized protein</fullName>
    </submittedName>
</protein>
<feature type="signal peptide" evidence="2">
    <location>
        <begin position="1"/>
        <end position="35"/>
    </location>
</feature>
<dbReference type="AlphaFoldDB" id="A0A561SFT5"/>
<organism evidence="3 4">
    <name type="scientific">Kitasatospora viridis</name>
    <dbReference type="NCBI Taxonomy" id="281105"/>
    <lineage>
        <taxon>Bacteria</taxon>
        <taxon>Bacillati</taxon>
        <taxon>Actinomycetota</taxon>
        <taxon>Actinomycetes</taxon>
        <taxon>Kitasatosporales</taxon>
        <taxon>Streptomycetaceae</taxon>
        <taxon>Kitasatospora</taxon>
    </lineage>
</organism>
<sequence>MTSSPSSARRGTGLFASALLALGMALTGLAGTAQAAGSAPDAASHPASAGWVQTHGDWVQVQPGHPHAALSAHPGAATGPTTHADPVMPIVPVNNDQPNMAYRGGQDSVGVTSGPPQGLRDLLGCPVGNGR</sequence>
<feature type="compositionally biased region" description="Low complexity" evidence="1">
    <location>
        <begin position="32"/>
        <end position="50"/>
    </location>
</feature>
<evidence type="ECO:0000313" key="4">
    <source>
        <dbReference type="Proteomes" id="UP000317940"/>
    </source>
</evidence>
<name>A0A561SFT5_9ACTN</name>
<dbReference type="Proteomes" id="UP000317940">
    <property type="component" value="Unassembled WGS sequence"/>
</dbReference>
<accession>A0A561SFT5</accession>
<dbReference type="EMBL" id="VIWT01000005">
    <property type="protein sequence ID" value="TWF73741.1"/>
    <property type="molecule type" value="Genomic_DNA"/>
</dbReference>
<evidence type="ECO:0000256" key="1">
    <source>
        <dbReference type="SAM" id="MobiDB-lite"/>
    </source>
</evidence>
<reference evidence="3 4" key="1">
    <citation type="submission" date="2019-06" db="EMBL/GenBank/DDBJ databases">
        <title>Sequencing the genomes of 1000 actinobacteria strains.</title>
        <authorList>
            <person name="Klenk H.-P."/>
        </authorList>
    </citation>
    <scope>NUCLEOTIDE SEQUENCE [LARGE SCALE GENOMIC DNA]</scope>
    <source>
        <strain evidence="3 4">DSM 44826</strain>
    </source>
</reference>
<proteinExistence type="predicted"/>
<feature type="region of interest" description="Disordered" evidence="1">
    <location>
        <begin position="32"/>
        <end position="120"/>
    </location>
</feature>
<keyword evidence="2" id="KW-0732">Signal</keyword>
<comment type="caution">
    <text evidence="3">The sequence shown here is derived from an EMBL/GenBank/DDBJ whole genome shotgun (WGS) entry which is preliminary data.</text>
</comment>
<evidence type="ECO:0000256" key="2">
    <source>
        <dbReference type="SAM" id="SignalP"/>
    </source>
</evidence>
<keyword evidence="4" id="KW-1185">Reference proteome</keyword>
<gene>
    <name evidence="3" type="ORF">FHX73_15368</name>
</gene>
<feature type="chain" id="PRO_5021801036" evidence="2">
    <location>
        <begin position="36"/>
        <end position="131"/>
    </location>
</feature>